<dbReference type="SUPFAM" id="SSF50621">
    <property type="entry name" value="Alanine racemase C-terminal domain-like"/>
    <property type="match status" value="1"/>
</dbReference>
<dbReference type="CDD" id="cd06827">
    <property type="entry name" value="PLPDE_III_AR_proteobact"/>
    <property type="match status" value="1"/>
</dbReference>
<keyword evidence="6" id="KW-0663">Pyridoxal phosphate</keyword>
<evidence type="ECO:0000256" key="6">
    <source>
        <dbReference type="ARBA" id="ARBA00022898"/>
    </source>
</evidence>
<sequence length="365" mass="40063">MSWTSRALINCAALQHNLNIAKKTAPNSKVLAVIKSNGYGHGITHVAQSLIAADGFAVASIQEAILVRKNHPSKTILVLQGFIDSRELALFKQYKLNPVIHSKAQLAILEFSGSKALSSDTVYWFKIDTGMGRLGFAADECITSLNRLEKYLNSKSNIILMSHFANADDITDKTTNNQIKIFNDIFLNYNYQKTIANSAGILGWSESHFDWIRAGIMLYGVSPFNNYEQTYNLQTVMTLESRLIAINHHKKGDTIGYGGGWRCPKDMTIGVVSIGYGDGYPRQAKTGTPVIIAGIKTSLIGRVSMDMICIDLSSIDKIELGGIVTLWGSDLEGNGLAIEEVAGCANTIAYELLCQITKRVELVYQ</sequence>
<comment type="cofactor">
    <cofactor evidence="2">
        <name>pyridoxal 5'-phosphate</name>
        <dbReference type="ChEBI" id="CHEBI:597326"/>
    </cofactor>
</comment>
<dbReference type="NCBIfam" id="TIGR00492">
    <property type="entry name" value="alr"/>
    <property type="match status" value="1"/>
</dbReference>
<evidence type="ECO:0000256" key="7">
    <source>
        <dbReference type="ARBA" id="ARBA00023235"/>
    </source>
</evidence>
<dbReference type="InterPro" id="IPR029066">
    <property type="entry name" value="PLP-binding_barrel"/>
</dbReference>
<comment type="catalytic activity">
    <reaction evidence="1">
        <text>L-alanine = D-alanine</text>
        <dbReference type="Rhea" id="RHEA:20249"/>
        <dbReference type="ChEBI" id="CHEBI:57416"/>
        <dbReference type="ChEBI" id="CHEBI:57972"/>
        <dbReference type="EC" id="5.1.1.1"/>
    </reaction>
</comment>
<organism evidence="10">
    <name type="scientific">hydrothermal vent metagenome</name>
    <dbReference type="NCBI Taxonomy" id="652676"/>
    <lineage>
        <taxon>unclassified sequences</taxon>
        <taxon>metagenomes</taxon>
        <taxon>ecological metagenomes</taxon>
    </lineage>
</organism>
<dbReference type="Pfam" id="PF01168">
    <property type="entry name" value="Ala_racemase_N"/>
    <property type="match status" value="1"/>
</dbReference>
<feature type="domain" description="Alanine racemase C-terminal" evidence="9">
    <location>
        <begin position="236"/>
        <end position="365"/>
    </location>
</feature>
<dbReference type="GO" id="GO:0005829">
    <property type="term" value="C:cytosol"/>
    <property type="evidence" value="ECO:0007669"/>
    <property type="project" value="TreeGrafter"/>
</dbReference>
<dbReference type="SUPFAM" id="SSF51419">
    <property type="entry name" value="PLP-binding barrel"/>
    <property type="match status" value="1"/>
</dbReference>
<dbReference type="PROSITE" id="PS00395">
    <property type="entry name" value="ALANINE_RACEMASE"/>
    <property type="match status" value="1"/>
</dbReference>
<dbReference type="HAMAP" id="MF_01201">
    <property type="entry name" value="Ala_racemase"/>
    <property type="match status" value="1"/>
</dbReference>
<evidence type="ECO:0000256" key="3">
    <source>
        <dbReference type="ARBA" id="ARBA00004752"/>
    </source>
</evidence>
<dbReference type="InterPro" id="IPR011079">
    <property type="entry name" value="Ala_racemase_C"/>
</dbReference>
<dbReference type="PRINTS" id="PR00992">
    <property type="entry name" value="ALARACEMASE"/>
</dbReference>
<dbReference type="GO" id="GO:0030632">
    <property type="term" value="P:D-alanine biosynthetic process"/>
    <property type="evidence" value="ECO:0007669"/>
    <property type="project" value="TreeGrafter"/>
</dbReference>
<dbReference type="Gene3D" id="3.20.20.10">
    <property type="entry name" value="Alanine racemase"/>
    <property type="match status" value="1"/>
</dbReference>
<name>A0A3B1AXK4_9ZZZZ</name>
<dbReference type="SMART" id="SM01005">
    <property type="entry name" value="Ala_racemase_C"/>
    <property type="match status" value="1"/>
</dbReference>
<dbReference type="PANTHER" id="PTHR30511:SF4">
    <property type="entry name" value="ALANINE RACEMASE, BIOSYNTHETIC"/>
    <property type="match status" value="1"/>
</dbReference>
<dbReference type="PANTHER" id="PTHR30511">
    <property type="entry name" value="ALANINE RACEMASE"/>
    <property type="match status" value="1"/>
</dbReference>
<accession>A0A3B1AXK4</accession>
<dbReference type="GO" id="GO:0008784">
    <property type="term" value="F:alanine racemase activity"/>
    <property type="evidence" value="ECO:0007669"/>
    <property type="project" value="UniProtKB-EC"/>
</dbReference>
<protein>
    <recommendedName>
        <fullName evidence="5">alanine racemase</fullName>
        <ecNumber evidence="5">5.1.1.1</ecNumber>
    </recommendedName>
</protein>
<comment type="pathway">
    <text evidence="8">Amino-acid biosynthesis; D-alanine biosynthesis; D-alanine from L-alanine: step 1/1.</text>
</comment>
<dbReference type="Pfam" id="PF00842">
    <property type="entry name" value="Ala_racemase_C"/>
    <property type="match status" value="1"/>
</dbReference>
<dbReference type="Gene3D" id="2.40.37.10">
    <property type="entry name" value="Lyase, Ornithine Decarboxylase, Chain A, domain 1"/>
    <property type="match status" value="1"/>
</dbReference>
<reference evidence="10" key="1">
    <citation type="submission" date="2018-06" db="EMBL/GenBank/DDBJ databases">
        <authorList>
            <person name="Zhirakovskaya E."/>
        </authorList>
    </citation>
    <scope>NUCLEOTIDE SEQUENCE</scope>
</reference>
<comment type="similarity">
    <text evidence="4">Belongs to the alanine racemase family.</text>
</comment>
<dbReference type="AlphaFoldDB" id="A0A3B1AXK4"/>
<gene>
    <name evidence="10" type="ORF">MNBD_GAMMA22-1314</name>
</gene>
<proteinExistence type="inferred from homology"/>
<dbReference type="GO" id="GO:0030170">
    <property type="term" value="F:pyridoxal phosphate binding"/>
    <property type="evidence" value="ECO:0007669"/>
    <property type="project" value="TreeGrafter"/>
</dbReference>
<dbReference type="EC" id="5.1.1.1" evidence="5"/>
<evidence type="ECO:0000256" key="8">
    <source>
        <dbReference type="ARBA" id="ARBA00037912"/>
    </source>
</evidence>
<evidence type="ECO:0000256" key="5">
    <source>
        <dbReference type="ARBA" id="ARBA00013089"/>
    </source>
</evidence>
<evidence type="ECO:0000256" key="4">
    <source>
        <dbReference type="ARBA" id="ARBA00007880"/>
    </source>
</evidence>
<evidence type="ECO:0000313" key="10">
    <source>
        <dbReference type="EMBL" id="VAW98744.1"/>
    </source>
</evidence>
<keyword evidence="7 10" id="KW-0413">Isomerase</keyword>
<dbReference type="InterPro" id="IPR000821">
    <property type="entry name" value="Ala_racemase"/>
</dbReference>
<dbReference type="InterPro" id="IPR009006">
    <property type="entry name" value="Ala_racemase/Decarboxylase_C"/>
</dbReference>
<evidence type="ECO:0000256" key="1">
    <source>
        <dbReference type="ARBA" id="ARBA00000316"/>
    </source>
</evidence>
<dbReference type="InterPro" id="IPR001608">
    <property type="entry name" value="Ala_racemase_N"/>
</dbReference>
<comment type="pathway">
    <text evidence="3">Cell wall biogenesis; peptidoglycan biosynthesis.</text>
</comment>
<dbReference type="InterPro" id="IPR020622">
    <property type="entry name" value="Ala_racemase_pyridoxalP-BS"/>
</dbReference>
<dbReference type="FunFam" id="3.20.20.10:FF:000002">
    <property type="entry name" value="Alanine racemase"/>
    <property type="match status" value="1"/>
</dbReference>
<dbReference type="EMBL" id="UOFS01000039">
    <property type="protein sequence ID" value="VAW98744.1"/>
    <property type="molecule type" value="Genomic_DNA"/>
</dbReference>
<evidence type="ECO:0000256" key="2">
    <source>
        <dbReference type="ARBA" id="ARBA00001933"/>
    </source>
</evidence>
<evidence type="ECO:0000259" key="9">
    <source>
        <dbReference type="SMART" id="SM01005"/>
    </source>
</evidence>